<gene>
    <name evidence="3" type="ORF">C7B46_13815</name>
</gene>
<feature type="coiled-coil region" evidence="1">
    <location>
        <begin position="158"/>
        <end position="185"/>
    </location>
</feature>
<name>A0A2T2XDF3_9FIRM</name>
<accession>A0A2T2XDF3</accession>
<proteinExistence type="predicted"/>
<dbReference type="GO" id="GO:0050897">
    <property type="term" value="F:cobalt ion binding"/>
    <property type="evidence" value="ECO:0007669"/>
    <property type="project" value="TreeGrafter"/>
</dbReference>
<dbReference type="PANTHER" id="PTHR38430">
    <property type="entry name" value="PROTEIN-ARGININE KINASE ACTIVATOR PROTEIN"/>
    <property type="match status" value="1"/>
</dbReference>
<dbReference type="GO" id="GO:1990170">
    <property type="term" value="P:stress response to cadmium ion"/>
    <property type="evidence" value="ECO:0007669"/>
    <property type="project" value="TreeGrafter"/>
</dbReference>
<dbReference type="InterPro" id="IPR001943">
    <property type="entry name" value="UVR_dom"/>
</dbReference>
<sequence>MSHDGDEAQSKNLLCQRCNQKPALVHFSKVVNGEKTDRYLCEDCAKEEGAYHFMLGPQFTVQHVLGGLIGQEPLGSQRSETSTKRCPHCGYTYQRFAESGRLGCDYCYQTFAPELEPLVRRLHGSVDHHGKVPVRGGRQWIQQQNLANLRMQMKKAVEREAFEEAAKLRDEIRQLEAGMESDRGNDHEI</sequence>
<reference evidence="3 4" key="1">
    <citation type="journal article" date="2014" name="BMC Genomics">
        <title>Comparison of environmental and isolate Sulfobacillus genomes reveals diverse carbon, sulfur, nitrogen, and hydrogen metabolisms.</title>
        <authorList>
            <person name="Justice N.B."/>
            <person name="Norman A."/>
            <person name="Brown C.T."/>
            <person name="Singh A."/>
            <person name="Thomas B.C."/>
            <person name="Banfield J.F."/>
        </authorList>
    </citation>
    <scope>NUCLEOTIDE SEQUENCE [LARGE SCALE GENOMIC DNA]</scope>
    <source>
        <strain evidence="3">AMDSBA4</strain>
    </source>
</reference>
<dbReference type="PANTHER" id="PTHR38430:SF1">
    <property type="entry name" value="PROTEIN-ARGININE KINASE ACTIVATOR PROTEIN"/>
    <property type="match status" value="1"/>
</dbReference>
<evidence type="ECO:0000256" key="1">
    <source>
        <dbReference type="SAM" id="Coils"/>
    </source>
</evidence>
<evidence type="ECO:0000313" key="4">
    <source>
        <dbReference type="Proteomes" id="UP000242972"/>
    </source>
</evidence>
<dbReference type="InterPro" id="IPR025542">
    <property type="entry name" value="YacH"/>
</dbReference>
<dbReference type="GO" id="GO:0008270">
    <property type="term" value="F:zinc ion binding"/>
    <property type="evidence" value="ECO:0007669"/>
    <property type="project" value="TreeGrafter"/>
</dbReference>
<dbReference type="GO" id="GO:0005507">
    <property type="term" value="F:copper ion binding"/>
    <property type="evidence" value="ECO:0007669"/>
    <property type="project" value="TreeGrafter"/>
</dbReference>
<dbReference type="Proteomes" id="UP000242972">
    <property type="component" value="Unassembled WGS sequence"/>
</dbReference>
<dbReference type="Pfam" id="PF02151">
    <property type="entry name" value="UVR"/>
    <property type="match status" value="1"/>
</dbReference>
<dbReference type="EMBL" id="PXYW01000037">
    <property type="protein sequence ID" value="PSR32543.1"/>
    <property type="molecule type" value="Genomic_DNA"/>
</dbReference>
<dbReference type="GO" id="GO:0046870">
    <property type="term" value="F:cadmium ion binding"/>
    <property type="evidence" value="ECO:0007669"/>
    <property type="project" value="TreeGrafter"/>
</dbReference>
<dbReference type="AlphaFoldDB" id="A0A2T2XDF3"/>
<organism evidence="3 4">
    <name type="scientific">Sulfobacillus benefaciens</name>
    <dbReference type="NCBI Taxonomy" id="453960"/>
    <lineage>
        <taxon>Bacteria</taxon>
        <taxon>Bacillati</taxon>
        <taxon>Bacillota</taxon>
        <taxon>Clostridia</taxon>
        <taxon>Eubacteriales</taxon>
        <taxon>Clostridiales Family XVII. Incertae Sedis</taxon>
        <taxon>Sulfobacillus</taxon>
    </lineage>
</organism>
<keyword evidence="1" id="KW-0175">Coiled coil</keyword>
<feature type="domain" description="UVR" evidence="2">
    <location>
        <begin position="143"/>
        <end position="178"/>
    </location>
</feature>
<evidence type="ECO:0000313" key="3">
    <source>
        <dbReference type="EMBL" id="PSR32543.1"/>
    </source>
</evidence>
<dbReference type="InterPro" id="IPR036876">
    <property type="entry name" value="UVR_dom_sf"/>
</dbReference>
<comment type="caution">
    <text evidence="3">The sequence shown here is derived from an EMBL/GenBank/DDBJ whole genome shotgun (WGS) entry which is preliminary data.</text>
</comment>
<dbReference type="Gene3D" id="4.10.860.10">
    <property type="entry name" value="UVR domain"/>
    <property type="match status" value="1"/>
</dbReference>
<dbReference type="GO" id="GO:1990169">
    <property type="term" value="P:stress response to copper ion"/>
    <property type="evidence" value="ECO:0007669"/>
    <property type="project" value="TreeGrafter"/>
</dbReference>
<dbReference type="SUPFAM" id="SSF46600">
    <property type="entry name" value="C-terminal UvrC-binding domain of UvrB"/>
    <property type="match status" value="1"/>
</dbReference>
<dbReference type="PIRSF" id="PIRSF015034">
    <property type="entry name" value="YacH"/>
    <property type="match status" value="1"/>
</dbReference>
<evidence type="ECO:0000259" key="2">
    <source>
        <dbReference type="PROSITE" id="PS50151"/>
    </source>
</evidence>
<protein>
    <submittedName>
        <fullName evidence="3">Excinuclease ABC subunit B</fullName>
    </submittedName>
</protein>
<dbReference type="PROSITE" id="PS50151">
    <property type="entry name" value="UVR"/>
    <property type="match status" value="1"/>
</dbReference>